<gene>
    <name evidence="5" type="ORF">SAMN05421827_101584</name>
</gene>
<evidence type="ECO:0000313" key="6">
    <source>
        <dbReference type="Proteomes" id="UP000199643"/>
    </source>
</evidence>
<dbReference type="CDD" id="cd05251">
    <property type="entry name" value="NmrA_like_SDR_a"/>
    <property type="match status" value="1"/>
</dbReference>
<dbReference type="STRING" id="405671.SAMN05421827_101584"/>
<evidence type="ECO:0000259" key="4">
    <source>
        <dbReference type="Pfam" id="PF05368"/>
    </source>
</evidence>
<dbReference type="PANTHER" id="PTHR42748:SF30">
    <property type="entry name" value="NMRA-LIKE DOMAIN-CONTAINING PROTEIN"/>
    <property type="match status" value="1"/>
</dbReference>
<dbReference type="AlphaFoldDB" id="A0A1G7P2G1"/>
<dbReference type="PANTHER" id="PTHR42748">
    <property type="entry name" value="NITROGEN METABOLITE REPRESSION PROTEIN NMRA FAMILY MEMBER"/>
    <property type="match status" value="1"/>
</dbReference>
<dbReference type="SUPFAM" id="SSF51735">
    <property type="entry name" value="NAD(P)-binding Rossmann-fold domains"/>
    <property type="match status" value="1"/>
</dbReference>
<keyword evidence="2" id="KW-0521">NADP</keyword>
<evidence type="ECO:0000256" key="2">
    <source>
        <dbReference type="ARBA" id="ARBA00022857"/>
    </source>
</evidence>
<sequence length="325" mass="36400">MSHTSTENKTTLQVEKPLIVIVGILGKQGYSVARALLASGAYRIRGITRRLDAPEAIKLAEQGVELISLPLNPGYKKDFTQAFRGADSIFLMTPNIAPPANYEFDLGKELADAAVEAGVKQIIFSSLENIDKLTGGKLFAPHFTDKARIEEYIRTLPVKSTFIYMAFFFTNLMEFYTPKLKGDTLIFPIYLPKDFAAPFVDPLTATGPAVLEILSNPDQYAGKSLPVIGDIISPQEMVDTFTKVTGIKAAYSSAYKRHEMLQHFPEFASNEILVREILGMAEFAVEYGYFSKDQDLEWSRQIDPGTLNWEAFLRKTNWKGQKLIY</sequence>
<protein>
    <submittedName>
        <fullName evidence="5">Uncharacterized conserved protein YbjT, contains NAD(P)-binding and DUF2867 domains</fullName>
    </submittedName>
</protein>
<dbReference type="Proteomes" id="UP000199643">
    <property type="component" value="Unassembled WGS sequence"/>
</dbReference>
<dbReference type="OrthoDB" id="9798669at2"/>
<dbReference type="Gene3D" id="3.40.50.720">
    <property type="entry name" value="NAD(P)-binding Rossmann-like Domain"/>
    <property type="match status" value="1"/>
</dbReference>
<dbReference type="InterPro" id="IPR036291">
    <property type="entry name" value="NAD(P)-bd_dom_sf"/>
</dbReference>
<dbReference type="RefSeq" id="WP_090496512.1">
    <property type="nucleotide sequence ID" value="NZ_FNCH01000001.1"/>
</dbReference>
<dbReference type="GO" id="GO:0016491">
    <property type="term" value="F:oxidoreductase activity"/>
    <property type="evidence" value="ECO:0007669"/>
    <property type="project" value="UniProtKB-KW"/>
</dbReference>
<dbReference type="InterPro" id="IPR051164">
    <property type="entry name" value="NmrA-like_oxidored"/>
</dbReference>
<reference evidence="6" key="1">
    <citation type="submission" date="2016-10" db="EMBL/GenBank/DDBJ databases">
        <authorList>
            <person name="Varghese N."/>
            <person name="Submissions S."/>
        </authorList>
    </citation>
    <scope>NUCLEOTIDE SEQUENCE [LARGE SCALE GENOMIC DNA]</scope>
    <source>
        <strain evidence="6">DSM 17933</strain>
    </source>
</reference>
<keyword evidence="6" id="KW-1185">Reference proteome</keyword>
<keyword evidence="3" id="KW-0560">Oxidoreductase</keyword>
<dbReference type="InterPro" id="IPR008030">
    <property type="entry name" value="NmrA-like"/>
</dbReference>
<evidence type="ECO:0000256" key="1">
    <source>
        <dbReference type="ARBA" id="ARBA00006328"/>
    </source>
</evidence>
<dbReference type="EMBL" id="FNCH01000001">
    <property type="protein sequence ID" value="SDF79799.1"/>
    <property type="molecule type" value="Genomic_DNA"/>
</dbReference>
<dbReference type="Gene3D" id="3.90.25.10">
    <property type="entry name" value="UDP-galactose 4-epimerase, domain 1"/>
    <property type="match status" value="1"/>
</dbReference>
<evidence type="ECO:0000313" key="5">
    <source>
        <dbReference type="EMBL" id="SDF79799.1"/>
    </source>
</evidence>
<accession>A0A1G7P2G1</accession>
<evidence type="ECO:0000256" key="3">
    <source>
        <dbReference type="ARBA" id="ARBA00023002"/>
    </source>
</evidence>
<comment type="similarity">
    <text evidence="1">Belongs to the NmrA-type oxidoreductase family.</text>
</comment>
<organism evidence="5 6">
    <name type="scientific">Pedobacter terrae</name>
    <dbReference type="NCBI Taxonomy" id="405671"/>
    <lineage>
        <taxon>Bacteria</taxon>
        <taxon>Pseudomonadati</taxon>
        <taxon>Bacteroidota</taxon>
        <taxon>Sphingobacteriia</taxon>
        <taxon>Sphingobacteriales</taxon>
        <taxon>Sphingobacteriaceae</taxon>
        <taxon>Pedobacter</taxon>
    </lineage>
</organism>
<dbReference type="Pfam" id="PF05368">
    <property type="entry name" value="NmrA"/>
    <property type="match status" value="1"/>
</dbReference>
<feature type="domain" description="NmrA-like" evidence="4">
    <location>
        <begin position="16"/>
        <end position="312"/>
    </location>
</feature>
<proteinExistence type="inferred from homology"/>
<name>A0A1G7P2G1_9SPHI</name>